<evidence type="ECO:0000313" key="3">
    <source>
        <dbReference type="Proteomes" id="UP000682369"/>
    </source>
</evidence>
<dbReference type="EMBL" id="MW960043">
    <property type="protein sequence ID" value="QVR48650.1"/>
    <property type="molecule type" value="Genomic_DNA"/>
</dbReference>
<organism evidence="2 3">
    <name type="scientific">Stenotrophomonas phage BUCT609</name>
    <dbReference type="NCBI Taxonomy" id="2834250"/>
    <lineage>
        <taxon>Viruses</taxon>
        <taxon>Duplodnaviria</taxon>
        <taxon>Heunggongvirae</taxon>
        <taxon>Uroviricota</taxon>
        <taxon>Caudoviricetes</taxon>
        <taxon>Autographivirales</taxon>
        <taxon>Autonotataviridae</taxon>
        <taxon>Gujervirinae</taxon>
        <taxon>Maltophvirus</taxon>
        <taxon>Maltophvirus BUCT609</taxon>
    </lineage>
</organism>
<feature type="compositionally biased region" description="Low complexity" evidence="1">
    <location>
        <begin position="1"/>
        <end position="17"/>
    </location>
</feature>
<protein>
    <submittedName>
        <fullName evidence="2">Scaffold protein</fullName>
    </submittedName>
</protein>
<name>A0A8E6PM16_9CAUD</name>
<evidence type="ECO:0000313" key="2">
    <source>
        <dbReference type="EMBL" id="QVR48650.1"/>
    </source>
</evidence>
<dbReference type="Proteomes" id="UP000682369">
    <property type="component" value="Segment"/>
</dbReference>
<reference evidence="2" key="1">
    <citation type="submission" date="2021-04" db="EMBL/GenBank/DDBJ databases">
        <authorList>
            <person name="Han K."/>
            <person name="Tian F."/>
            <person name="Li F."/>
            <person name="Tong Y."/>
        </authorList>
    </citation>
    <scope>NUCLEOTIDE SEQUENCE</scope>
</reference>
<feature type="compositionally biased region" description="Polar residues" evidence="1">
    <location>
        <begin position="45"/>
        <end position="55"/>
    </location>
</feature>
<evidence type="ECO:0000256" key="1">
    <source>
        <dbReference type="SAM" id="MobiDB-lite"/>
    </source>
</evidence>
<accession>A0A8E6PM16</accession>
<sequence length="251" mass="26571">MSDENNNGNTNPNPANPADSVVTPPAQVPANEPAKVPSGDDKTRTSYTHDSGSSQLNHAVNHFVNNLGLSVESPEIQEFLKNGNVDYLKGYVASNKGDLASLDPFIALATAGRGELEAASKAAYEALEKQVHEYAGGKEQWESISTFIKANSTDEEMDAFDKVLDAGGPAARMLIEGFKARLAADPNTSTVGKEATVPGVAATEPAGVKQYSSKAEWRAAQRALIAQHGFANYENTPEGKALMAAFHPGLQ</sequence>
<feature type="region of interest" description="Disordered" evidence="1">
    <location>
        <begin position="1"/>
        <end position="55"/>
    </location>
</feature>
<proteinExistence type="predicted"/>
<keyword evidence="3" id="KW-1185">Reference proteome</keyword>